<dbReference type="Ensembl" id="ENSACCT00020005830.1">
    <property type="protein sequence ID" value="ENSACCP00020005592.1"/>
    <property type="gene ID" value="ENSACCG00020003828.1"/>
</dbReference>
<dbReference type="AlphaFoldDB" id="A0A663E034"/>
<keyword evidence="6" id="KW-1185">Reference proteome</keyword>
<evidence type="ECO:0000313" key="5">
    <source>
        <dbReference type="Ensembl" id="ENSACCP00020005592.1"/>
    </source>
</evidence>
<keyword evidence="2" id="KW-0106">Calcium</keyword>
<dbReference type="GeneTree" id="ENSGT00390000004917"/>
<reference evidence="5" key="2">
    <citation type="submission" date="2025-09" db="UniProtKB">
        <authorList>
            <consortium name="Ensembl"/>
        </authorList>
    </citation>
    <scope>IDENTIFICATION</scope>
</reference>
<evidence type="ECO:0000256" key="2">
    <source>
        <dbReference type="ARBA" id="ARBA00022837"/>
    </source>
</evidence>
<keyword evidence="3" id="KW-1133">Transmembrane helix</keyword>
<name>A0A663E034_AQUCH</name>
<dbReference type="GO" id="GO:0005509">
    <property type="term" value="F:calcium ion binding"/>
    <property type="evidence" value="ECO:0007669"/>
    <property type="project" value="InterPro"/>
</dbReference>
<evidence type="ECO:0000313" key="6">
    <source>
        <dbReference type="Proteomes" id="UP000472275"/>
    </source>
</evidence>
<dbReference type="PROSITE" id="PS50222">
    <property type="entry name" value="EF_HAND_2"/>
    <property type="match status" value="2"/>
</dbReference>
<protein>
    <submittedName>
        <fullName evidence="5">EF-hand calcium binding domain 11</fullName>
    </submittedName>
</protein>
<dbReference type="InterPro" id="IPR002048">
    <property type="entry name" value="EF_hand_dom"/>
</dbReference>
<accession>A0A663E034</accession>
<sequence length="144" mass="16913">SFFQQIFEACDEDNKGYLSRENFKVAVVMFGYKPSKGDLFVFYIFLSLLFEKFLNLMSAMKDAQLYSNETRKMFSAFLFKNNIGVGYQQLNIMSVLHNVFWVLNTKSLLSYREVDQDSDHRISFKEFESAMKYGQDEVSPVYFA</sequence>
<feature type="domain" description="EF-hand" evidence="4">
    <location>
        <begin position="1"/>
        <end position="33"/>
    </location>
</feature>
<evidence type="ECO:0000256" key="3">
    <source>
        <dbReference type="SAM" id="Phobius"/>
    </source>
</evidence>
<dbReference type="InterPro" id="IPR011992">
    <property type="entry name" value="EF-hand-dom_pair"/>
</dbReference>
<dbReference type="Gene3D" id="1.10.238.10">
    <property type="entry name" value="EF-hand"/>
    <property type="match status" value="1"/>
</dbReference>
<keyword evidence="1" id="KW-0479">Metal-binding</keyword>
<dbReference type="Proteomes" id="UP000472275">
    <property type="component" value="Chromosome 2"/>
</dbReference>
<reference evidence="5" key="1">
    <citation type="submission" date="2025-08" db="UniProtKB">
        <authorList>
            <consortium name="Ensembl"/>
        </authorList>
    </citation>
    <scope>IDENTIFICATION</scope>
</reference>
<dbReference type="PROSITE" id="PS00018">
    <property type="entry name" value="EF_HAND_1"/>
    <property type="match status" value="1"/>
</dbReference>
<feature type="transmembrane region" description="Helical" evidence="3">
    <location>
        <begin position="39"/>
        <end position="57"/>
    </location>
</feature>
<evidence type="ECO:0000256" key="1">
    <source>
        <dbReference type="ARBA" id="ARBA00022723"/>
    </source>
</evidence>
<dbReference type="SUPFAM" id="SSF47473">
    <property type="entry name" value="EF-hand"/>
    <property type="match status" value="1"/>
</dbReference>
<evidence type="ECO:0000259" key="4">
    <source>
        <dbReference type="PROSITE" id="PS50222"/>
    </source>
</evidence>
<keyword evidence="3" id="KW-0812">Transmembrane</keyword>
<keyword evidence="3" id="KW-0472">Membrane</keyword>
<feature type="domain" description="EF-hand" evidence="4">
    <location>
        <begin position="111"/>
        <end position="137"/>
    </location>
</feature>
<proteinExistence type="predicted"/>
<dbReference type="InterPro" id="IPR018247">
    <property type="entry name" value="EF_Hand_1_Ca_BS"/>
</dbReference>
<organism evidence="5 6">
    <name type="scientific">Aquila chrysaetos chrysaetos</name>
    <dbReference type="NCBI Taxonomy" id="223781"/>
    <lineage>
        <taxon>Eukaryota</taxon>
        <taxon>Metazoa</taxon>
        <taxon>Chordata</taxon>
        <taxon>Craniata</taxon>
        <taxon>Vertebrata</taxon>
        <taxon>Euteleostomi</taxon>
        <taxon>Archelosauria</taxon>
        <taxon>Archosauria</taxon>
        <taxon>Dinosauria</taxon>
        <taxon>Saurischia</taxon>
        <taxon>Theropoda</taxon>
        <taxon>Coelurosauria</taxon>
        <taxon>Aves</taxon>
        <taxon>Neognathae</taxon>
        <taxon>Neoaves</taxon>
        <taxon>Telluraves</taxon>
        <taxon>Accipitrimorphae</taxon>
        <taxon>Accipitriformes</taxon>
        <taxon>Accipitridae</taxon>
        <taxon>Accipitrinae</taxon>
        <taxon>Aquila</taxon>
    </lineage>
</organism>